<evidence type="ECO:0000313" key="10">
    <source>
        <dbReference type="EMBL" id="MEJ8570934.1"/>
    </source>
</evidence>
<evidence type="ECO:0000256" key="5">
    <source>
        <dbReference type="ARBA" id="ARBA00022833"/>
    </source>
</evidence>
<dbReference type="Pfam" id="PF01432">
    <property type="entry name" value="Peptidase_M3"/>
    <property type="match status" value="1"/>
</dbReference>
<dbReference type="InterPro" id="IPR001567">
    <property type="entry name" value="Pept_M3A_M3B_dom"/>
</dbReference>
<dbReference type="FunFam" id="3.40.390.10:FF:000009">
    <property type="entry name" value="Oligopeptidase A"/>
    <property type="match status" value="1"/>
</dbReference>
<comment type="similarity">
    <text evidence="1 7">Belongs to the peptidase M3 family.</text>
</comment>
<evidence type="ECO:0000256" key="1">
    <source>
        <dbReference type="ARBA" id="ARBA00006040"/>
    </source>
</evidence>
<comment type="caution">
    <text evidence="10">The sequence shown here is derived from an EMBL/GenBank/DDBJ whole genome shotgun (WGS) entry which is preliminary data.</text>
</comment>
<dbReference type="GO" id="GO:0046872">
    <property type="term" value="F:metal ion binding"/>
    <property type="evidence" value="ECO:0007669"/>
    <property type="project" value="UniProtKB-UniRule"/>
</dbReference>
<dbReference type="EMBL" id="JAZHOF010000002">
    <property type="protein sequence ID" value="MEJ8570934.1"/>
    <property type="molecule type" value="Genomic_DNA"/>
</dbReference>
<evidence type="ECO:0000256" key="6">
    <source>
        <dbReference type="ARBA" id="ARBA00023049"/>
    </source>
</evidence>
<dbReference type="GO" id="GO:0005829">
    <property type="term" value="C:cytosol"/>
    <property type="evidence" value="ECO:0007669"/>
    <property type="project" value="UniProtKB-ARBA"/>
</dbReference>
<keyword evidence="3 7" id="KW-0479">Metal-binding</keyword>
<dbReference type="PANTHER" id="PTHR43660:SF1">
    <property type="entry name" value="DIPEPTIDYL CARBOXYPEPTIDASE"/>
    <property type="match status" value="1"/>
</dbReference>
<reference evidence="10 11" key="1">
    <citation type="submission" date="2024-02" db="EMBL/GenBank/DDBJ databases">
        <title>Genome analysis and characterization of Microbaculum marinisediminis sp. nov., isolated from marine sediment.</title>
        <authorList>
            <person name="Du Z.-J."/>
            <person name="Ye Y.-Q."/>
            <person name="Zhang Z.-R."/>
            <person name="Yuan S.-M."/>
            <person name="Zhang X.-Y."/>
        </authorList>
    </citation>
    <scope>NUCLEOTIDE SEQUENCE [LARGE SCALE GENOMIC DNA]</scope>
    <source>
        <strain evidence="10 11">SDUM1044001</strain>
    </source>
</reference>
<evidence type="ECO:0000256" key="2">
    <source>
        <dbReference type="ARBA" id="ARBA00022670"/>
    </source>
</evidence>
<dbReference type="RefSeq" id="WP_340328630.1">
    <property type="nucleotide sequence ID" value="NZ_JAZHOF010000002.1"/>
</dbReference>
<keyword evidence="6 7" id="KW-0482">Metalloprotease</keyword>
<dbReference type="GO" id="GO:0004222">
    <property type="term" value="F:metalloendopeptidase activity"/>
    <property type="evidence" value="ECO:0007669"/>
    <property type="project" value="InterPro"/>
</dbReference>
<feature type="region of interest" description="Disordered" evidence="8">
    <location>
        <begin position="1"/>
        <end position="20"/>
    </location>
</feature>
<dbReference type="AlphaFoldDB" id="A0AAW9RPN9"/>
<comment type="cofactor">
    <cofactor evidence="7">
        <name>Zn(2+)</name>
        <dbReference type="ChEBI" id="CHEBI:29105"/>
    </cofactor>
    <text evidence="7">Binds 1 zinc ion.</text>
</comment>
<evidence type="ECO:0000256" key="3">
    <source>
        <dbReference type="ARBA" id="ARBA00022723"/>
    </source>
</evidence>
<name>A0AAW9RPN9_9HYPH</name>
<feature type="domain" description="Peptidase M3A/M3B catalytic" evidence="9">
    <location>
        <begin position="238"/>
        <end position="687"/>
    </location>
</feature>
<dbReference type="CDD" id="cd06456">
    <property type="entry name" value="M3A_DCP"/>
    <property type="match status" value="1"/>
</dbReference>
<dbReference type="InterPro" id="IPR034005">
    <property type="entry name" value="M3A_DCP"/>
</dbReference>
<dbReference type="InterPro" id="IPR024077">
    <property type="entry name" value="Neurolysin/TOP_dom2"/>
</dbReference>
<evidence type="ECO:0000256" key="4">
    <source>
        <dbReference type="ARBA" id="ARBA00022801"/>
    </source>
</evidence>
<feature type="compositionally biased region" description="Polar residues" evidence="8">
    <location>
        <begin position="1"/>
        <end position="14"/>
    </location>
</feature>
<dbReference type="InterPro" id="IPR024079">
    <property type="entry name" value="MetalloPept_cat_dom_sf"/>
</dbReference>
<dbReference type="PANTHER" id="PTHR43660">
    <property type="entry name" value="DIPEPTIDYL CARBOXYPEPTIDASE"/>
    <property type="match status" value="1"/>
</dbReference>
<dbReference type="GO" id="GO:0004180">
    <property type="term" value="F:carboxypeptidase activity"/>
    <property type="evidence" value="ECO:0007669"/>
    <property type="project" value="TreeGrafter"/>
</dbReference>
<accession>A0AAW9RPN9</accession>
<keyword evidence="5 7" id="KW-0862">Zinc</keyword>
<dbReference type="Proteomes" id="UP001378188">
    <property type="component" value="Unassembled WGS sequence"/>
</dbReference>
<dbReference type="Gene3D" id="1.10.1370.40">
    <property type="match status" value="1"/>
</dbReference>
<evidence type="ECO:0000256" key="8">
    <source>
        <dbReference type="SAM" id="MobiDB-lite"/>
    </source>
</evidence>
<dbReference type="InterPro" id="IPR045090">
    <property type="entry name" value="Pept_M3A_M3B"/>
</dbReference>
<dbReference type="GO" id="GO:0006508">
    <property type="term" value="P:proteolysis"/>
    <property type="evidence" value="ECO:0007669"/>
    <property type="project" value="UniProtKB-KW"/>
</dbReference>
<evidence type="ECO:0000259" key="9">
    <source>
        <dbReference type="Pfam" id="PF01432"/>
    </source>
</evidence>
<proteinExistence type="inferred from homology"/>
<protein>
    <submittedName>
        <fullName evidence="10">M3 family metallopeptidase</fullName>
        <ecNumber evidence="10">3.4.24.-</ecNumber>
    </submittedName>
</protein>
<keyword evidence="4 7" id="KW-0378">Hydrolase</keyword>
<keyword evidence="11" id="KW-1185">Reference proteome</keyword>
<evidence type="ECO:0000313" key="11">
    <source>
        <dbReference type="Proteomes" id="UP001378188"/>
    </source>
</evidence>
<evidence type="ECO:0000256" key="7">
    <source>
        <dbReference type="RuleBase" id="RU003435"/>
    </source>
</evidence>
<organism evidence="10 11">
    <name type="scientific">Microbaculum marinum</name>
    <dbReference type="NCBI Taxonomy" id="1764581"/>
    <lineage>
        <taxon>Bacteria</taxon>
        <taxon>Pseudomonadati</taxon>
        <taxon>Pseudomonadota</taxon>
        <taxon>Alphaproteobacteria</taxon>
        <taxon>Hyphomicrobiales</taxon>
        <taxon>Tepidamorphaceae</taxon>
        <taxon>Microbaculum</taxon>
    </lineage>
</organism>
<keyword evidence="2 7" id="KW-0645">Protease</keyword>
<dbReference type="SUPFAM" id="SSF55486">
    <property type="entry name" value="Metalloproteases ('zincins'), catalytic domain"/>
    <property type="match status" value="1"/>
</dbReference>
<dbReference type="Gene3D" id="1.10.1370.10">
    <property type="entry name" value="Neurolysin, domain 3"/>
    <property type="match status" value="1"/>
</dbReference>
<gene>
    <name evidence="10" type="ORF">V3328_05595</name>
</gene>
<sequence>MTSNKPGTTHQSANPLLRDWHTPHAVPPFAEIDVAHFAPAFEAALKEHDAELAAIAGDPGEPTFDNTIVALEKSGQSLRRVSSVFFNLAGAHTNDALQAIEREIAPVLSRHSSAIFLNESLFSRVDDLFARTDALGLDSEQARVLERYHTAFVRNGASLDPEGKKRVSEIAERLATLGIRFGQNVLADEKDFALVLESEEDLAGLPETLVDAAAQAAADRGLPGKHVITLSRSSIEPFLQYSARRDLRETAFNAWIARGERGGETDNRSIIAEMVALRAERAALQGYQSFAHFRLDDSMAGTPEAALGLLQTVWGPARARALNEQAALQELVSEDGANFELAPWDWRYYSERKRAADFDLDEGRLKPYLQLDRIIDAAFYTANRLFGLSFTERDDVPVYHPDVRVWEVTGRDGRHVGLFLGDYFARSSKRSGAWMSSFRSQEKLTGDRRPIVVNVCNFAKASANAPTLLSFDDAHTLFHEFGHALHGLLSDVTYPMISGTSVARDFVEFPSQIYEHWLERPEVLQKFAVHYRTGEPMPPELLERLLAARNFNQGFATVEYLSSAMVDMMVHMQPPGDGFDIGEFEGRSLEQIGMPRAIAMRHRPPHFLHVFAGDGYSAAYYSYMWSEVLDADGFDAFVEAGDPFDPDTANRLYQHVYSAGGRQEPAAAYEAFRGRPPVADSLLKKRGLADA</sequence>
<dbReference type="EC" id="3.4.24.-" evidence="10"/>
<dbReference type="Gene3D" id="3.40.390.10">
    <property type="entry name" value="Collagenase (Catalytic Domain)"/>
    <property type="match status" value="1"/>
</dbReference>